<dbReference type="Proteomes" id="UP001189624">
    <property type="component" value="Chromosome 5"/>
</dbReference>
<accession>A0AA86SFY5</accession>
<reference evidence="1" key="1">
    <citation type="submission" date="2023-10" db="EMBL/GenBank/DDBJ databases">
        <authorList>
            <person name="Domelevo Entfellner J.-B."/>
        </authorList>
    </citation>
    <scope>NUCLEOTIDE SEQUENCE</scope>
</reference>
<name>A0AA86SFY5_9FABA</name>
<dbReference type="AlphaFoldDB" id="A0AA86SFY5"/>
<dbReference type="Gramene" id="rna-AYBTSS11_LOCUS17060">
    <property type="protein sequence ID" value="CAJ1957177.1"/>
    <property type="gene ID" value="gene-AYBTSS11_LOCUS17060"/>
</dbReference>
<evidence type="ECO:0000313" key="1">
    <source>
        <dbReference type="EMBL" id="CAJ1957177.1"/>
    </source>
</evidence>
<keyword evidence="2" id="KW-1185">Reference proteome</keyword>
<organism evidence="1 2">
    <name type="scientific">Sphenostylis stenocarpa</name>
    <dbReference type="NCBI Taxonomy" id="92480"/>
    <lineage>
        <taxon>Eukaryota</taxon>
        <taxon>Viridiplantae</taxon>
        <taxon>Streptophyta</taxon>
        <taxon>Embryophyta</taxon>
        <taxon>Tracheophyta</taxon>
        <taxon>Spermatophyta</taxon>
        <taxon>Magnoliopsida</taxon>
        <taxon>eudicotyledons</taxon>
        <taxon>Gunneridae</taxon>
        <taxon>Pentapetalae</taxon>
        <taxon>rosids</taxon>
        <taxon>fabids</taxon>
        <taxon>Fabales</taxon>
        <taxon>Fabaceae</taxon>
        <taxon>Papilionoideae</taxon>
        <taxon>50 kb inversion clade</taxon>
        <taxon>NPAAA clade</taxon>
        <taxon>indigoferoid/millettioid clade</taxon>
        <taxon>Phaseoleae</taxon>
        <taxon>Sphenostylis</taxon>
    </lineage>
</organism>
<sequence length="102" mass="11422">MKRGGVSTVVRGKLGLAVAAKEGFWWVLGLEGTVRVRPRVVASEYWQRRRDEVEMEAAWGRGFGRVMVGLEPGPLDGGESEYERRWGRAYGGRRGKVQSEAK</sequence>
<gene>
    <name evidence="1" type="ORF">AYBTSS11_LOCUS17060</name>
</gene>
<dbReference type="EMBL" id="OY731402">
    <property type="protein sequence ID" value="CAJ1957177.1"/>
    <property type="molecule type" value="Genomic_DNA"/>
</dbReference>
<proteinExistence type="predicted"/>
<evidence type="ECO:0000313" key="2">
    <source>
        <dbReference type="Proteomes" id="UP001189624"/>
    </source>
</evidence>
<protein>
    <submittedName>
        <fullName evidence="1">Uncharacterized protein</fullName>
    </submittedName>
</protein>